<sequence>MTEEESVGKYGAVVPTIGSVSAGEELEMNKRVKREVENLGLGVRRRRCTVLRHRYRNSGRAPEARGRMSARPRRLGHGRNKATVSLCRTMHYAGQARV</sequence>
<reference evidence="2 3" key="1">
    <citation type="submission" date="2015-01" db="EMBL/GenBank/DDBJ databases">
        <title>Genome of allotetraploid Gossypium barbadense reveals genomic plasticity and fiber elongation in cotton evolution.</title>
        <authorList>
            <person name="Chen X."/>
            <person name="Liu X."/>
            <person name="Zhao B."/>
            <person name="Zheng H."/>
            <person name="Hu Y."/>
            <person name="Lu G."/>
            <person name="Yang C."/>
            <person name="Chen J."/>
            <person name="Shan C."/>
            <person name="Zhang L."/>
            <person name="Zhou Y."/>
            <person name="Wang L."/>
            <person name="Guo W."/>
            <person name="Bai Y."/>
            <person name="Ruan J."/>
            <person name="Shangguan X."/>
            <person name="Mao Y."/>
            <person name="Jiang J."/>
            <person name="Zhu Y."/>
            <person name="Lei J."/>
            <person name="Kang H."/>
            <person name="Chen S."/>
            <person name="He X."/>
            <person name="Wang R."/>
            <person name="Wang Y."/>
            <person name="Chen J."/>
            <person name="Wang L."/>
            <person name="Yu S."/>
            <person name="Wang B."/>
            <person name="Wei J."/>
            <person name="Song S."/>
            <person name="Lu X."/>
            <person name="Gao Z."/>
            <person name="Gu W."/>
            <person name="Deng X."/>
            <person name="Ma D."/>
            <person name="Wang S."/>
            <person name="Liang W."/>
            <person name="Fang L."/>
            <person name="Cai C."/>
            <person name="Zhu X."/>
            <person name="Zhou B."/>
            <person name="Zhang Y."/>
            <person name="Chen Z."/>
            <person name="Xu S."/>
            <person name="Zhu R."/>
            <person name="Wang S."/>
            <person name="Zhang T."/>
            <person name="Zhao G."/>
        </authorList>
    </citation>
    <scope>NUCLEOTIDE SEQUENCE [LARGE SCALE GENOMIC DNA]</scope>
    <source>
        <strain evidence="3">cv. Xinhai21</strain>
        <tissue evidence="2">Leaf</tissue>
    </source>
</reference>
<evidence type="ECO:0000313" key="3">
    <source>
        <dbReference type="Proteomes" id="UP000239757"/>
    </source>
</evidence>
<evidence type="ECO:0000256" key="1">
    <source>
        <dbReference type="SAM" id="MobiDB-lite"/>
    </source>
</evidence>
<gene>
    <name evidence="2" type="ORF">GOBAR_AA17375</name>
</gene>
<name>A0A2P5XIX0_GOSBA</name>
<organism evidence="2 3">
    <name type="scientific">Gossypium barbadense</name>
    <name type="common">Sea Island cotton</name>
    <name type="synonym">Hibiscus barbadensis</name>
    <dbReference type="NCBI Taxonomy" id="3634"/>
    <lineage>
        <taxon>Eukaryota</taxon>
        <taxon>Viridiplantae</taxon>
        <taxon>Streptophyta</taxon>
        <taxon>Embryophyta</taxon>
        <taxon>Tracheophyta</taxon>
        <taxon>Spermatophyta</taxon>
        <taxon>Magnoliopsida</taxon>
        <taxon>eudicotyledons</taxon>
        <taxon>Gunneridae</taxon>
        <taxon>Pentapetalae</taxon>
        <taxon>rosids</taxon>
        <taxon>malvids</taxon>
        <taxon>Malvales</taxon>
        <taxon>Malvaceae</taxon>
        <taxon>Malvoideae</taxon>
        <taxon>Gossypium</taxon>
    </lineage>
</organism>
<evidence type="ECO:0000313" key="2">
    <source>
        <dbReference type="EMBL" id="PPS03285.1"/>
    </source>
</evidence>
<dbReference type="AlphaFoldDB" id="A0A2P5XIX0"/>
<proteinExistence type="predicted"/>
<accession>A0A2P5XIX0</accession>
<dbReference type="Proteomes" id="UP000239757">
    <property type="component" value="Unassembled WGS sequence"/>
</dbReference>
<protein>
    <submittedName>
        <fullName evidence="2">Uncharacterized protein</fullName>
    </submittedName>
</protein>
<feature type="compositionally biased region" description="Basic residues" evidence="1">
    <location>
        <begin position="68"/>
        <end position="80"/>
    </location>
</feature>
<dbReference type="EMBL" id="KZ664774">
    <property type="protein sequence ID" value="PPS03285.1"/>
    <property type="molecule type" value="Genomic_DNA"/>
</dbReference>
<feature type="region of interest" description="Disordered" evidence="1">
    <location>
        <begin position="57"/>
        <end position="82"/>
    </location>
</feature>